<comment type="subcellular location">
    <subcellularLocation>
        <location evidence="15">Cytoplasm</location>
    </subcellularLocation>
    <subcellularLocation>
        <location evidence="15">Cell inner membrane</location>
        <topology evidence="15">Peripheral membrane protein</topology>
        <orientation evidence="15">Cytoplasmic side</orientation>
    </subcellularLocation>
</comment>
<gene>
    <name evidence="15" type="primary">rne</name>
    <name evidence="18" type="ORF">ACFSM5_10445</name>
</gene>
<keyword evidence="4 15" id="KW-0997">Cell inner membrane</keyword>
<feature type="binding site" evidence="15">
    <location>
        <position position="348"/>
    </location>
    <ligand>
        <name>Mg(2+)</name>
        <dbReference type="ChEBI" id="CHEBI:18420"/>
        <note>catalytic</note>
    </ligand>
</feature>
<feature type="binding site" evidence="15">
    <location>
        <position position="452"/>
    </location>
    <ligand>
        <name>Zn(2+)</name>
        <dbReference type="ChEBI" id="CHEBI:29105"/>
        <note>ligand shared between dimeric partners</note>
    </ligand>
</feature>
<feature type="compositionally biased region" description="Basic residues" evidence="16">
    <location>
        <begin position="727"/>
        <end position="736"/>
    </location>
</feature>
<keyword evidence="7 15" id="KW-0540">Nuclease</keyword>
<dbReference type="Pfam" id="PF20833">
    <property type="entry name" value="RNase_E_G_Thio"/>
    <property type="match status" value="1"/>
</dbReference>
<comment type="catalytic activity">
    <reaction evidence="15">
        <text>Endonucleolytic cleavage of single-stranded RNA in A- and U-rich regions.</text>
        <dbReference type="EC" id="3.1.26.12"/>
    </reaction>
</comment>
<comment type="similarity">
    <text evidence="15">Belongs to the RNase E/G family. RNase E subfamily.</text>
</comment>
<dbReference type="SMART" id="SM00316">
    <property type="entry name" value="S1"/>
    <property type="match status" value="1"/>
</dbReference>
<keyword evidence="2 15" id="KW-1003">Cell membrane</keyword>
<dbReference type="EC" id="3.1.26.12" evidence="15"/>
<protein>
    <recommendedName>
        <fullName evidence="15">Ribonuclease E</fullName>
        <shortName evidence="15">RNase E</shortName>
        <ecNumber evidence="15">3.1.26.12</ecNumber>
    </recommendedName>
</protein>
<feature type="compositionally biased region" description="Low complexity" evidence="16">
    <location>
        <begin position="749"/>
        <end position="760"/>
    </location>
</feature>
<evidence type="ECO:0000256" key="1">
    <source>
        <dbReference type="ARBA" id="ARBA00005663"/>
    </source>
</evidence>
<dbReference type="EMBL" id="JBHUIP010000010">
    <property type="protein sequence ID" value="MFD2263307.1"/>
    <property type="molecule type" value="Genomic_DNA"/>
</dbReference>
<dbReference type="InterPro" id="IPR012340">
    <property type="entry name" value="NA-bd_OB-fold"/>
</dbReference>
<feature type="compositionally biased region" description="Acidic residues" evidence="16">
    <location>
        <begin position="571"/>
        <end position="580"/>
    </location>
</feature>
<dbReference type="InterPro" id="IPR004659">
    <property type="entry name" value="RNase_E/G"/>
</dbReference>
<evidence type="ECO:0000256" key="3">
    <source>
        <dbReference type="ARBA" id="ARBA00022490"/>
    </source>
</evidence>
<evidence type="ECO:0000256" key="10">
    <source>
        <dbReference type="ARBA" id="ARBA00022759"/>
    </source>
</evidence>
<dbReference type="HAMAP" id="MF_00970">
    <property type="entry name" value="RNase_E"/>
    <property type="match status" value="1"/>
</dbReference>
<comment type="subunit">
    <text evidence="15">Homotetramer formed by a dimer of dimers.</text>
</comment>
<keyword evidence="10 15" id="KW-0255">Endonuclease</keyword>
<feature type="region of interest" description="Disordered" evidence="16">
    <location>
        <begin position="99"/>
        <end position="126"/>
    </location>
</feature>
<feature type="compositionally biased region" description="Basic residues" evidence="16">
    <location>
        <begin position="645"/>
        <end position="659"/>
    </location>
</feature>
<comment type="function">
    <text evidence="15">Endoribonuclease that plays a central role in RNA processing and decay. Required for the maturation of 5S and 16S rRNAs and the majority of tRNAs. Also involved in the degradation of most mRNAs.</text>
</comment>
<evidence type="ECO:0000256" key="6">
    <source>
        <dbReference type="ARBA" id="ARBA00022694"/>
    </source>
</evidence>
<evidence type="ECO:0000256" key="5">
    <source>
        <dbReference type="ARBA" id="ARBA00022552"/>
    </source>
</evidence>
<organism evidence="18 19">
    <name type="scientific">Lacibacterium aquatile</name>
    <dbReference type="NCBI Taxonomy" id="1168082"/>
    <lineage>
        <taxon>Bacteria</taxon>
        <taxon>Pseudomonadati</taxon>
        <taxon>Pseudomonadota</taxon>
        <taxon>Alphaproteobacteria</taxon>
        <taxon>Rhodospirillales</taxon>
        <taxon>Rhodospirillaceae</taxon>
    </lineage>
</organism>
<dbReference type="Pfam" id="PF10150">
    <property type="entry name" value="RNase_E_G"/>
    <property type="match status" value="1"/>
</dbReference>
<keyword evidence="6 15" id="KW-0819">tRNA processing</keyword>
<dbReference type="Proteomes" id="UP001597295">
    <property type="component" value="Unassembled WGS sequence"/>
</dbReference>
<evidence type="ECO:0000256" key="14">
    <source>
        <dbReference type="ARBA" id="ARBA00023136"/>
    </source>
</evidence>
<dbReference type="CDD" id="cd04453">
    <property type="entry name" value="S1_RNase_E"/>
    <property type="match status" value="1"/>
</dbReference>
<dbReference type="NCBIfam" id="TIGR00757">
    <property type="entry name" value="RNaseEG"/>
    <property type="match status" value="1"/>
</dbReference>
<evidence type="ECO:0000256" key="7">
    <source>
        <dbReference type="ARBA" id="ARBA00022722"/>
    </source>
</evidence>
<evidence type="ECO:0000256" key="16">
    <source>
        <dbReference type="SAM" id="MobiDB-lite"/>
    </source>
</evidence>
<dbReference type="InterPro" id="IPR048583">
    <property type="entry name" value="RNase_E_G_thioredoxin-like"/>
</dbReference>
<evidence type="ECO:0000256" key="13">
    <source>
        <dbReference type="ARBA" id="ARBA00022884"/>
    </source>
</evidence>
<evidence type="ECO:0000259" key="17">
    <source>
        <dbReference type="SMART" id="SM00316"/>
    </source>
</evidence>
<keyword evidence="5 15" id="KW-0698">rRNA processing</keyword>
<feature type="region of interest" description="Required for zinc-mediated homotetramerization and catalytic activity" evidence="15">
    <location>
        <begin position="449"/>
        <end position="452"/>
    </location>
</feature>
<proteinExistence type="inferred from homology"/>
<feature type="compositionally biased region" description="Acidic residues" evidence="16">
    <location>
        <begin position="101"/>
        <end position="121"/>
    </location>
</feature>
<comment type="cofactor">
    <cofactor evidence="15">
        <name>Zn(2+)</name>
        <dbReference type="ChEBI" id="CHEBI:29105"/>
    </cofactor>
    <text evidence="15">Binds 2 Zn(2+) ions per homotetramer.</text>
</comment>
<evidence type="ECO:0000313" key="19">
    <source>
        <dbReference type="Proteomes" id="UP001597295"/>
    </source>
</evidence>
<keyword evidence="9 15" id="KW-0699">rRNA-binding</keyword>
<name>A0ABW5DQK3_9PROT</name>
<comment type="cofactor">
    <cofactor evidence="15">
        <name>Mg(2+)</name>
        <dbReference type="ChEBI" id="CHEBI:18420"/>
    </cofactor>
    <text evidence="15">Binds 1 Mg(2+) ion per subunit.</text>
</comment>
<keyword evidence="8 15" id="KW-0479">Metal-binding</keyword>
<keyword evidence="14 15" id="KW-0472">Membrane</keyword>
<feature type="compositionally biased region" description="Acidic residues" evidence="16">
    <location>
        <begin position="615"/>
        <end position="629"/>
    </location>
</feature>
<dbReference type="InterPro" id="IPR003029">
    <property type="entry name" value="S1_domain"/>
</dbReference>
<evidence type="ECO:0000256" key="11">
    <source>
        <dbReference type="ARBA" id="ARBA00022801"/>
    </source>
</evidence>
<feature type="domain" description="S1 motif" evidence="17">
    <location>
        <begin position="38"/>
        <end position="164"/>
    </location>
</feature>
<evidence type="ECO:0000256" key="9">
    <source>
        <dbReference type="ARBA" id="ARBA00022730"/>
    </source>
</evidence>
<dbReference type="PANTHER" id="PTHR30001">
    <property type="entry name" value="RIBONUCLEASE"/>
    <property type="match status" value="1"/>
</dbReference>
<keyword evidence="15" id="KW-0862">Zinc</keyword>
<dbReference type="PANTHER" id="PTHR30001:SF1">
    <property type="entry name" value="RIBONUCLEASE E_G-LIKE PROTEIN, CHLOROPLASTIC"/>
    <property type="match status" value="1"/>
</dbReference>
<feature type="compositionally biased region" description="Low complexity" evidence="16">
    <location>
        <begin position="777"/>
        <end position="794"/>
    </location>
</feature>
<feature type="compositionally biased region" description="Pro residues" evidence="16">
    <location>
        <begin position="826"/>
        <end position="841"/>
    </location>
</feature>
<feature type="compositionally biased region" description="Basic and acidic residues" evidence="16">
    <location>
        <begin position="582"/>
        <end position="591"/>
    </location>
</feature>
<dbReference type="Gene3D" id="3.40.1260.20">
    <property type="entry name" value="Ribonuclease E, catalytic domain"/>
    <property type="match status" value="1"/>
</dbReference>
<keyword evidence="13 15" id="KW-0694">RNA-binding</keyword>
<keyword evidence="12 15" id="KW-0460">Magnesium</keyword>
<accession>A0ABW5DQK3</accession>
<dbReference type="Gene3D" id="2.40.50.140">
    <property type="entry name" value="Nucleic acid-binding proteins"/>
    <property type="match status" value="1"/>
</dbReference>
<keyword evidence="11 15" id="KW-0378">Hydrolase</keyword>
<evidence type="ECO:0000256" key="12">
    <source>
        <dbReference type="ARBA" id="ARBA00022842"/>
    </source>
</evidence>
<evidence type="ECO:0000256" key="15">
    <source>
        <dbReference type="HAMAP-Rule" id="MF_00970"/>
    </source>
</evidence>
<dbReference type="SUPFAM" id="SSF50249">
    <property type="entry name" value="Nucleic acid-binding proteins"/>
    <property type="match status" value="1"/>
</dbReference>
<evidence type="ECO:0000256" key="8">
    <source>
        <dbReference type="ARBA" id="ARBA00022723"/>
    </source>
</evidence>
<evidence type="ECO:0000313" key="18">
    <source>
        <dbReference type="EMBL" id="MFD2263307.1"/>
    </source>
</evidence>
<comment type="similarity">
    <text evidence="1">Belongs to the RNase E/G family. RNase G subfamily.</text>
</comment>
<feature type="binding site" evidence="15">
    <location>
        <position position="449"/>
    </location>
    <ligand>
        <name>Zn(2+)</name>
        <dbReference type="ChEBI" id="CHEBI:29105"/>
        <note>ligand shared between dimeric partners</note>
    </ligand>
</feature>
<dbReference type="InterPro" id="IPR019307">
    <property type="entry name" value="RNA-bd_AU-1/RNase_E/G"/>
</dbReference>
<sequence length="848" mass="93294">MAKRMLIDATHAEETRVVVLDGNRLEEFDFETSTKKQIKGNVYLAKVTRVEPSLQAAFVEYGGNRHGFLAFSEIHPDYYRIPAADREALIAEQLEARADEAREDGEEGEQIESLGGEDAEEMAPRRSRSLRNYKIQDVIQRRQIMLIQVVKEERGNKGAALTTFLSLAGRYCVLMPNTPRGGGVSRKITSAPDRKRLKGMLDEFGVPQGMAVIVRTAGMERSKTEIKRDFDYLMRAWEDIRETTYASIAPALIHEEGNLIKRAIRDLYSRDIEDVMVEGEEGYKTAKAFMKMLMPSHSRRVQPYRDPIPLMHRYQVESQLDAIHATTVQLKSGGYIVINPTEALVSIDVNSGRATKERHIEETAYKTNMEAADEIARQLRLRDLAGLIVIDFIDMEENRNNTAVERRLKEAMKSDRARIQIGRISAFGLLELSRQRLRPSLLEASTAKCPHCHGTGLIRSVESTALHVLRSLEEEGIRGKAAEIALFVPTAIALYIFNHKRKTLIDIEARYGLSVTIEADDTLIPPAFRLDRTRMRGADEPSPLASLPAPTPIIEEDDDDIVEEEELIETAEAGEAEGGENGEGRDNGDGSRRRRRRRRRGGRRDEEGASADGSTGDDAEGDEEGEDANGAEASADGSEDENDRRRRRRGKRGGRRRGKREGDQPTVESPDGSSAPIVIEIADLNAVTVTGPAEVPVVEAAAAAAEAADVIVTEAVPEAASEEVAPSRRRPTRRRGKSEEAAPVEATQAEEAPVADAPEAAAKKPSRRRSTKKDEAPVAVAEAETPVASEVPVPAATAPDVLVVEEAAPLAPAPEPVVVVAEPIAPAPEPEPVSSEPPAPPKKGWWRR</sequence>
<feature type="compositionally biased region" description="Basic residues" evidence="16">
    <location>
        <begin position="592"/>
        <end position="602"/>
    </location>
</feature>
<comment type="caution">
    <text evidence="18">The sequence shown here is derived from an EMBL/GenBank/DDBJ whole genome shotgun (WGS) entry which is preliminary data.</text>
</comment>
<reference evidence="19" key="1">
    <citation type="journal article" date="2019" name="Int. J. Syst. Evol. Microbiol.">
        <title>The Global Catalogue of Microorganisms (GCM) 10K type strain sequencing project: providing services to taxonomists for standard genome sequencing and annotation.</title>
        <authorList>
            <consortium name="The Broad Institute Genomics Platform"/>
            <consortium name="The Broad Institute Genome Sequencing Center for Infectious Disease"/>
            <person name="Wu L."/>
            <person name="Ma J."/>
        </authorList>
    </citation>
    <scope>NUCLEOTIDE SEQUENCE [LARGE SCALE GENOMIC DNA]</scope>
    <source>
        <strain evidence="19">CGMCC 1.19062</strain>
    </source>
</reference>
<dbReference type="InterPro" id="IPR028878">
    <property type="entry name" value="RNase_E"/>
</dbReference>
<feature type="region of interest" description="Disordered" evidence="16">
    <location>
        <begin position="826"/>
        <end position="848"/>
    </location>
</feature>
<evidence type="ECO:0000256" key="2">
    <source>
        <dbReference type="ARBA" id="ARBA00022475"/>
    </source>
</evidence>
<feature type="region of interest" description="Disordered" evidence="16">
    <location>
        <begin position="534"/>
        <end position="558"/>
    </location>
</feature>
<feature type="region of interest" description="Disordered" evidence="16">
    <location>
        <begin position="714"/>
        <end position="794"/>
    </location>
</feature>
<evidence type="ECO:0000256" key="4">
    <source>
        <dbReference type="ARBA" id="ARBA00022519"/>
    </source>
</evidence>
<keyword evidence="19" id="KW-1185">Reference proteome</keyword>
<feature type="binding site" evidence="15">
    <location>
        <position position="391"/>
    </location>
    <ligand>
        <name>Mg(2+)</name>
        <dbReference type="ChEBI" id="CHEBI:18420"/>
        <note>catalytic</note>
    </ligand>
</feature>
<feature type="region of interest" description="Disordered" evidence="16">
    <location>
        <begin position="571"/>
        <end position="675"/>
    </location>
</feature>
<keyword evidence="3 15" id="KW-0963">Cytoplasm</keyword>
<keyword evidence="15" id="KW-0820">tRNA-binding</keyword>
<dbReference type="RefSeq" id="WP_379876298.1">
    <property type="nucleotide sequence ID" value="NZ_JBHUIP010000010.1"/>
</dbReference>
<feature type="compositionally biased region" description="Low complexity" evidence="16">
    <location>
        <begin position="714"/>
        <end position="724"/>
    </location>
</feature>